<evidence type="ECO:0000313" key="9">
    <source>
        <dbReference type="EMBL" id="MBB6226721.1"/>
    </source>
</evidence>
<keyword evidence="3" id="KW-0808">Transferase</keyword>
<evidence type="ECO:0000259" key="8">
    <source>
        <dbReference type="PROSITE" id="PS52029"/>
    </source>
</evidence>
<dbReference type="UniPathway" id="UPA00219"/>
<evidence type="ECO:0000256" key="2">
    <source>
        <dbReference type="ARBA" id="ARBA00005992"/>
    </source>
</evidence>
<dbReference type="PANTHER" id="PTHR41533">
    <property type="entry name" value="L,D-TRANSPEPTIDASE HI_1667-RELATED"/>
    <property type="match status" value="1"/>
</dbReference>
<keyword evidence="5 7" id="KW-0573">Peptidoglycan synthesis</keyword>
<dbReference type="CDD" id="cd16913">
    <property type="entry name" value="YkuD_like"/>
    <property type="match status" value="1"/>
</dbReference>
<evidence type="ECO:0000313" key="10">
    <source>
        <dbReference type="Proteomes" id="UP000538147"/>
    </source>
</evidence>
<dbReference type="Gene3D" id="2.40.440.10">
    <property type="entry name" value="L,D-transpeptidase catalytic domain-like"/>
    <property type="match status" value="1"/>
</dbReference>
<dbReference type="InterPro" id="IPR005490">
    <property type="entry name" value="LD_TPept_cat_dom"/>
</dbReference>
<dbReference type="Pfam" id="PF03734">
    <property type="entry name" value="YkuD"/>
    <property type="match status" value="1"/>
</dbReference>
<proteinExistence type="inferred from homology"/>
<dbReference type="InterPro" id="IPR038063">
    <property type="entry name" value="Transpep_catalytic_dom"/>
</dbReference>
<dbReference type="SUPFAM" id="SSF141523">
    <property type="entry name" value="L,D-transpeptidase catalytic domain-like"/>
    <property type="match status" value="1"/>
</dbReference>
<dbReference type="PANTHER" id="PTHR41533:SF2">
    <property type="entry name" value="BLR7131 PROTEIN"/>
    <property type="match status" value="1"/>
</dbReference>
<evidence type="ECO:0000256" key="5">
    <source>
        <dbReference type="ARBA" id="ARBA00022984"/>
    </source>
</evidence>
<dbReference type="GO" id="GO:0004180">
    <property type="term" value="F:carboxypeptidase activity"/>
    <property type="evidence" value="ECO:0007669"/>
    <property type="project" value="UniProtKB-ARBA"/>
</dbReference>
<evidence type="ECO:0000256" key="4">
    <source>
        <dbReference type="ARBA" id="ARBA00022960"/>
    </source>
</evidence>
<accession>A0A841L5G1</accession>
<gene>
    <name evidence="9" type="ORF">FHS79_000879</name>
</gene>
<dbReference type="EMBL" id="JACIIV010000005">
    <property type="protein sequence ID" value="MBB6226721.1"/>
    <property type="molecule type" value="Genomic_DNA"/>
</dbReference>
<sequence>MAAPAALFTAPASLGSRPAVLLAAFENSAAHNRDAADYATPDLIAAIEAARSEDPQSLRAADARLTQAFLSWAHDLATPRGAVPVVTDPEAANPPFDADAALQAAAAAPDLAAHLQALQARHPLYEALVARFDEAIAAGEDRSLLAANLERARALPPAPEHKHIVVDAAGARLWMFEGRRQVGTMKTVIGRPDMPTPLMSGMIRHVVSRPYWNLPEDIVRDSVAPAVLRRGLAEVRARDLEIMSDWSPEATPLDASDVDWQRVASGDQSLRVRQRPGPRNMMGRVKFMLPNELGIYLHDTPKRSDFALARRARSSGCVRLEDAARLATWLFDGNDPLATPGTDRIVPLPAPVPVHISYFTLAPTATGLARNPDIYRRDAAMMLAAR</sequence>
<keyword evidence="4 7" id="KW-0133">Cell shape</keyword>
<evidence type="ECO:0000256" key="6">
    <source>
        <dbReference type="ARBA" id="ARBA00023316"/>
    </source>
</evidence>
<evidence type="ECO:0000256" key="7">
    <source>
        <dbReference type="PROSITE-ProRule" id="PRU01373"/>
    </source>
</evidence>
<dbReference type="GO" id="GO:0009252">
    <property type="term" value="P:peptidoglycan biosynthetic process"/>
    <property type="evidence" value="ECO:0007669"/>
    <property type="project" value="UniProtKB-UniPathway"/>
</dbReference>
<feature type="active site" description="Nucleophile" evidence="7">
    <location>
        <position position="317"/>
    </location>
</feature>
<organism evidence="9 10">
    <name type="scientific">Polymorphobacter multimanifer</name>
    <dbReference type="NCBI Taxonomy" id="1070431"/>
    <lineage>
        <taxon>Bacteria</taxon>
        <taxon>Pseudomonadati</taxon>
        <taxon>Pseudomonadota</taxon>
        <taxon>Alphaproteobacteria</taxon>
        <taxon>Sphingomonadales</taxon>
        <taxon>Sphingosinicellaceae</taxon>
        <taxon>Polymorphobacter</taxon>
    </lineage>
</organism>
<reference evidence="9 10" key="1">
    <citation type="submission" date="2020-08" db="EMBL/GenBank/DDBJ databases">
        <title>Genomic Encyclopedia of Type Strains, Phase IV (KMG-IV): sequencing the most valuable type-strain genomes for metagenomic binning, comparative biology and taxonomic classification.</title>
        <authorList>
            <person name="Goeker M."/>
        </authorList>
    </citation>
    <scope>NUCLEOTIDE SEQUENCE [LARGE SCALE GENOMIC DNA]</scope>
    <source>
        <strain evidence="9 10">DSM 102189</strain>
    </source>
</reference>
<dbReference type="Pfam" id="PF20142">
    <property type="entry name" value="Scaffold"/>
    <property type="match status" value="1"/>
</dbReference>
<keyword evidence="10" id="KW-1185">Reference proteome</keyword>
<evidence type="ECO:0000256" key="3">
    <source>
        <dbReference type="ARBA" id="ARBA00022679"/>
    </source>
</evidence>
<evidence type="ECO:0000256" key="1">
    <source>
        <dbReference type="ARBA" id="ARBA00004752"/>
    </source>
</evidence>
<dbReference type="PROSITE" id="PS52029">
    <property type="entry name" value="LD_TPASE"/>
    <property type="match status" value="1"/>
</dbReference>
<keyword evidence="6 7" id="KW-0961">Cell wall biogenesis/degradation</keyword>
<dbReference type="GO" id="GO:0008360">
    <property type="term" value="P:regulation of cell shape"/>
    <property type="evidence" value="ECO:0007669"/>
    <property type="project" value="UniProtKB-UniRule"/>
</dbReference>
<dbReference type="InterPro" id="IPR045380">
    <property type="entry name" value="LD_TPept_scaffold_dom"/>
</dbReference>
<dbReference type="Proteomes" id="UP000538147">
    <property type="component" value="Unassembled WGS sequence"/>
</dbReference>
<protein>
    <submittedName>
        <fullName evidence="9">Murein L,D-transpeptidase YcbB/YkuD</fullName>
    </submittedName>
</protein>
<dbReference type="GO" id="GO:0016740">
    <property type="term" value="F:transferase activity"/>
    <property type="evidence" value="ECO:0007669"/>
    <property type="project" value="UniProtKB-KW"/>
</dbReference>
<dbReference type="AlphaFoldDB" id="A0A841L5G1"/>
<dbReference type="InterPro" id="IPR052905">
    <property type="entry name" value="LD-transpeptidase_YkuD-like"/>
</dbReference>
<comment type="similarity">
    <text evidence="2">Belongs to the YkuD family.</text>
</comment>
<comment type="caution">
    <text evidence="9">The sequence shown here is derived from an EMBL/GenBank/DDBJ whole genome shotgun (WGS) entry which is preliminary data.</text>
</comment>
<dbReference type="RefSeq" id="WP_184195958.1">
    <property type="nucleotide sequence ID" value="NZ_BMOX01000009.1"/>
</dbReference>
<comment type="pathway">
    <text evidence="1 7">Cell wall biogenesis; peptidoglycan biosynthesis.</text>
</comment>
<name>A0A841L5G1_9SPHN</name>
<dbReference type="GO" id="GO:0071555">
    <property type="term" value="P:cell wall organization"/>
    <property type="evidence" value="ECO:0007669"/>
    <property type="project" value="UniProtKB-UniRule"/>
</dbReference>
<feature type="domain" description="L,D-TPase catalytic" evidence="8">
    <location>
        <begin position="162"/>
        <end position="347"/>
    </location>
</feature>
<feature type="active site" description="Proton donor/acceptor" evidence="7">
    <location>
        <position position="298"/>
    </location>
</feature>